<feature type="domain" description="Polynucleotide kinase-phosphatase ligase" evidence="1">
    <location>
        <begin position="2"/>
        <end position="51"/>
    </location>
</feature>
<organism evidence="2 3">
    <name type="scientific">Rhodococcus oxybenzonivorans</name>
    <dbReference type="NCBI Taxonomy" id="1990687"/>
    <lineage>
        <taxon>Bacteria</taxon>
        <taxon>Bacillati</taxon>
        <taxon>Actinomycetota</taxon>
        <taxon>Actinomycetes</taxon>
        <taxon>Mycobacteriales</taxon>
        <taxon>Nocardiaceae</taxon>
        <taxon>Rhodococcus</taxon>
    </lineage>
</organism>
<dbReference type="AlphaFoldDB" id="A0A2S2BVK9"/>
<dbReference type="KEGG" id="roz:CBI38_15005"/>
<evidence type="ECO:0000313" key="3">
    <source>
        <dbReference type="Proteomes" id="UP000245711"/>
    </source>
</evidence>
<accession>A0A2S2BVK9</accession>
<dbReference type="Pfam" id="PF16542">
    <property type="entry name" value="PNKP_ligase"/>
    <property type="match status" value="1"/>
</dbReference>
<reference evidence="2 3" key="1">
    <citation type="submission" date="2017-05" db="EMBL/GenBank/DDBJ databases">
        <title>Isolation of Rhodococcus sp. S2-17 biodegrading of BP-3.</title>
        <authorList>
            <person name="Lee Y."/>
            <person name="Kim K.H."/>
            <person name="Chun B.H."/>
            <person name="Jung H.S."/>
            <person name="Jeon C.O."/>
        </authorList>
    </citation>
    <scope>NUCLEOTIDE SEQUENCE [LARGE SCALE GENOMIC DNA]</scope>
    <source>
        <strain evidence="2 3">S2-17</strain>
    </source>
</reference>
<sequence>MLRDRSLGRKRSMALREHALGLEALTRFADGDPLWRVHEAVFAVLALESEPVDPRL</sequence>
<dbReference type="Gene3D" id="3.30.470.30">
    <property type="entry name" value="DNA ligase/mRNA capping enzyme"/>
    <property type="match status" value="1"/>
</dbReference>
<evidence type="ECO:0000313" key="2">
    <source>
        <dbReference type="EMBL" id="AWK72680.1"/>
    </source>
</evidence>
<dbReference type="Proteomes" id="UP000245711">
    <property type="component" value="Chromosome"/>
</dbReference>
<evidence type="ECO:0000259" key="1">
    <source>
        <dbReference type="Pfam" id="PF16542"/>
    </source>
</evidence>
<dbReference type="InterPro" id="IPR032380">
    <property type="entry name" value="PNKP_ligase_dom"/>
</dbReference>
<protein>
    <recommendedName>
        <fullName evidence="1">Polynucleotide kinase-phosphatase ligase domain-containing protein</fullName>
    </recommendedName>
</protein>
<keyword evidence="3" id="KW-1185">Reference proteome</keyword>
<gene>
    <name evidence="2" type="ORF">CBI38_15005</name>
</gene>
<dbReference type="EMBL" id="CP021354">
    <property type="protein sequence ID" value="AWK72680.1"/>
    <property type="molecule type" value="Genomic_DNA"/>
</dbReference>
<name>A0A2S2BVK9_9NOCA</name>
<proteinExistence type="predicted"/>